<reference evidence="4" key="1">
    <citation type="journal article" date="2011" name="Nature">
        <title>Genome sequence and analysis of the tuber crop potato.</title>
        <authorList>
            <consortium name="The Potato Genome Sequencing Consortium"/>
        </authorList>
    </citation>
    <scope>NUCLEOTIDE SEQUENCE [LARGE SCALE GENOMIC DNA]</scope>
    <source>
        <strain evidence="4">cv. DM1-3 516 R44</strain>
    </source>
</reference>
<protein>
    <submittedName>
        <fullName evidence="3">Multiprotein bridging factor 1</fullName>
    </submittedName>
</protein>
<dbReference type="SUPFAM" id="SSF47413">
    <property type="entry name" value="lambda repressor-like DNA-binding domains"/>
    <property type="match status" value="1"/>
</dbReference>
<keyword evidence="1" id="KW-0238">DNA-binding</keyword>
<dbReference type="Gene3D" id="1.10.260.40">
    <property type="entry name" value="lambda repressor-like DNA-binding domains"/>
    <property type="match status" value="1"/>
</dbReference>
<dbReference type="InterPro" id="IPR001387">
    <property type="entry name" value="Cro/C1-type_HTH"/>
</dbReference>
<dbReference type="EnsemblPlants" id="PGSC0003DMT400054878">
    <property type="protein sequence ID" value="PGSC0003DMT400054878"/>
    <property type="gene ID" value="PGSC0003DMG400021299"/>
</dbReference>
<dbReference type="Pfam" id="PF01381">
    <property type="entry name" value="HTH_3"/>
    <property type="match status" value="1"/>
</dbReference>
<dbReference type="HOGENOM" id="CLU_1799867_0_0_1"/>
<dbReference type="GO" id="GO:0005634">
    <property type="term" value="C:nucleus"/>
    <property type="evidence" value="ECO:0000318"/>
    <property type="project" value="GO_Central"/>
</dbReference>
<sequence>MSICGSKRRTSPIIVNVHHNQVPPHINHPPPRNNLFIIPNQNQPWVPPHINPPPPRNNRVIVPNQNQSRPPKNPVIVVNQNKPFKLRDAILHARNRKNLSQVQLAQKINVKPQKIQEYESGRALPSQVTISKLQNVLGVRLQGK</sequence>
<evidence type="ECO:0000313" key="4">
    <source>
        <dbReference type="Proteomes" id="UP000011115"/>
    </source>
</evidence>
<dbReference type="STRING" id="4113.M1BX07"/>
<dbReference type="Gramene" id="PGSC0003DMT400054878">
    <property type="protein sequence ID" value="PGSC0003DMT400054878"/>
    <property type="gene ID" value="PGSC0003DMG400021299"/>
</dbReference>
<dbReference type="SMART" id="SM00530">
    <property type="entry name" value="HTH_XRE"/>
    <property type="match status" value="1"/>
</dbReference>
<dbReference type="PANTHER" id="PTHR10245:SF122">
    <property type="entry name" value="MULTIPROTEIN-BRIDGING FACTOR 1C-LIKE"/>
    <property type="match status" value="1"/>
</dbReference>
<evidence type="ECO:0000259" key="2">
    <source>
        <dbReference type="PROSITE" id="PS50943"/>
    </source>
</evidence>
<reference evidence="3" key="2">
    <citation type="submission" date="2015-06" db="UniProtKB">
        <authorList>
            <consortium name="EnsemblPlants"/>
        </authorList>
    </citation>
    <scope>IDENTIFICATION</scope>
    <source>
        <strain evidence="3">DM1-3 516 R44</strain>
    </source>
</reference>
<evidence type="ECO:0000256" key="1">
    <source>
        <dbReference type="ARBA" id="ARBA00023125"/>
    </source>
</evidence>
<feature type="domain" description="HTH cro/C1-type" evidence="2">
    <location>
        <begin position="90"/>
        <end position="144"/>
    </location>
</feature>
<dbReference type="eggNOG" id="KOG3398">
    <property type="taxonomic scope" value="Eukaryota"/>
</dbReference>
<dbReference type="PANTHER" id="PTHR10245">
    <property type="entry name" value="ENDOTHELIAL DIFFERENTIATION-RELATED FACTOR 1 MULTIPROTEIN BRIDGING FACTOR 1"/>
    <property type="match status" value="1"/>
</dbReference>
<dbReference type="PROSITE" id="PS50943">
    <property type="entry name" value="HTH_CROC1"/>
    <property type="match status" value="1"/>
</dbReference>
<dbReference type="GO" id="GO:0003677">
    <property type="term" value="F:DNA binding"/>
    <property type="evidence" value="ECO:0007669"/>
    <property type="project" value="UniProtKB-KW"/>
</dbReference>
<dbReference type="InterPro" id="IPR010982">
    <property type="entry name" value="Lambda_DNA-bd_dom_sf"/>
</dbReference>
<dbReference type="Proteomes" id="UP000011115">
    <property type="component" value="Unassembled WGS sequence"/>
</dbReference>
<organism evidence="3 4">
    <name type="scientific">Solanum tuberosum</name>
    <name type="common">Potato</name>
    <dbReference type="NCBI Taxonomy" id="4113"/>
    <lineage>
        <taxon>Eukaryota</taxon>
        <taxon>Viridiplantae</taxon>
        <taxon>Streptophyta</taxon>
        <taxon>Embryophyta</taxon>
        <taxon>Tracheophyta</taxon>
        <taxon>Spermatophyta</taxon>
        <taxon>Magnoliopsida</taxon>
        <taxon>eudicotyledons</taxon>
        <taxon>Gunneridae</taxon>
        <taxon>Pentapetalae</taxon>
        <taxon>asterids</taxon>
        <taxon>lamiids</taxon>
        <taxon>Solanales</taxon>
        <taxon>Solanaceae</taxon>
        <taxon>Solanoideae</taxon>
        <taxon>Solaneae</taxon>
        <taxon>Solanum</taxon>
    </lineage>
</organism>
<dbReference type="PaxDb" id="4113-PGSC0003DMT400054878"/>
<dbReference type="CDD" id="cd00093">
    <property type="entry name" value="HTH_XRE"/>
    <property type="match status" value="1"/>
</dbReference>
<dbReference type="InParanoid" id="M1BX07"/>
<accession>M1BX07</accession>
<keyword evidence="4" id="KW-1185">Reference proteome</keyword>
<evidence type="ECO:0000313" key="3">
    <source>
        <dbReference type="EnsemblPlants" id="PGSC0003DMT400054878"/>
    </source>
</evidence>
<dbReference type="AlphaFoldDB" id="M1BX07"/>
<proteinExistence type="predicted"/>
<name>M1BX07_SOLTU</name>